<evidence type="ECO:0000313" key="2">
    <source>
        <dbReference type="Proteomes" id="UP001223144"/>
    </source>
</evidence>
<dbReference type="RefSeq" id="WP_279931390.1">
    <property type="nucleotide sequence ID" value="NZ_JARWBG010000040.1"/>
</dbReference>
<accession>A0ABT6HUG7</accession>
<dbReference type="Proteomes" id="UP001223144">
    <property type="component" value="Unassembled WGS sequence"/>
</dbReference>
<name>A0ABT6HUG7_9ACTN</name>
<keyword evidence="2" id="KW-1185">Reference proteome</keyword>
<protein>
    <submittedName>
        <fullName evidence="1">Uncharacterized protein</fullName>
    </submittedName>
</protein>
<dbReference type="EMBL" id="JARWBG010000040">
    <property type="protein sequence ID" value="MDH2392340.1"/>
    <property type="molecule type" value="Genomic_DNA"/>
</dbReference>
<organism evidence="1 2">
    <name type="scientific">Streptomyces chengmaiensis</name>
    <dbReference type="NCBI Taxonomy" id="3040919"/>
    <lineage>
        <taxon>Bacteria</taxon>
        <taxon>Bacillati</taxon>
        <taxon>Actinomycetota</taxon>
        <taxon>Actinomycetes</taxon>
        <taxon>Kitasatosporales</taxon>
        <taxon>Streptomycetaceae</taxon>
        <taxon>Streptomyces</taxon>
    </lineage>
</organism>
<comment type="caution">
    <text evidence="1">The sequence shown here is derived from an EMBL/GenBank/DDBJ whole genome shotgun (WGS) entry which is preliminary data.</text>
</comment>
<sequence length="52" mass="5324">MANLAMPAHPSAPPPQRRLVAVGCIRRCGGRTTTVRATPAGVTGTIRTGAAR</sequence>
<evidence type="ECO:0000313" key="1">
    <source>
        <dbReference type="EMBL" id="MDH2392340.1"/>
    </source>
</evidence>
<proteinExistence type="predicted"/>
<reference evidence="1 2" key="1">
    <citation type="submission" date="2023-04" db="EMBL/GenBank/DDBJ databases">
        <title>Streptomyces chengmaiensis sp. nov. isolated from the stem of mangrove plant in Hainan.</title>
        <authorList>
            <person name="Huang X."/>
            <person name="Zhou S."/>
            <person name="Chu X."/>
            <person name="Xie Y."/>
            <person name="Lin Y."/>
        </authorList>
    </citation>
    <scope>NUCLEOTIDE SEQUENCE [LARGE SCALE GENOMIC DNA]</scope>
    <source>
        <strain evidence="1 2">HNM0663</strain>
    </source>
</reference>
<gene>
    <name evidence="1" type="ORF">QCN29_26895</name>
</gene>